<dbReference type="CDD" id="cd02511">
    <property type="entry name" value="Beta4Glucosyltransferase"/>
    <property type="match status" value="1"/>
</dbReference>
<keyword evidence="3" id="KW-0808">Transferase</keyword>
<dbReference type="InterPro" id="IPR029044">
    <property type="entry name" value="Nucleotide-diphossugar_trans"/>
</dbReference>
<dbReference type="SUPFAM" id="SSF53448">
    <property type="entry name" value="Nucleotide-diphospho-sugar transferases"/>
    <property type="match status" value="1"/>
</dbReference>
<sequence>MNFKNNTQITAVILTFNEEKHLERCLSSVKQVTDSIYVIDSYSTDSTLTIAKNEKVKYFLRKFDSHSQQFNWALNQIEPCEWVIRIDADEYLDSTLVNSIKQNAINCDRSISGFALNRRIKFLRKDITYGGIFPVEVIRMFRYGLGKAESRLMDEHIIVSGKTACLDGELVDENLNSLSWWIEKHNRYSSLEALEIFCNGFINEAEDNMSGASLTRRKLKHIYEKAPIPIRASFLFFYRYFIRIGFLDGFHGFLFHFFQGYWYRLLVDAKYSLLQEEFLLEKLTIQKCAYILDIEESIVQSKTRSAEIFL</sequence>
<evidence type="ECO:0000313" key="4">
    <source>
        <dbReference type="Proteomes" id="UP000010310"/>
    </source>
</evidence>
<feature type="domain" description="Glycosyltransferase 2-like" evidence="2">
    <location>
        <begin position="11"/>
        <end position="96"/>
    </location>
</feature>
<dbReference type="InterPro" id="IPR001173">
    <property type="entry name" value="Glyco_trans_2-like"/>
</dbReference>
<dbReference type="PANTHER" id="PTHR43630:SF2">
    <property type="entry name" value="GLYCOSYLTRANSFERASE"/>
    <property type="match status" value="1"/>
</dbReference>
<dbReference type="STRING" id="1208365.B273_0607"/>
<organism evidence="3 4">
    <name type="scientific">SAR86 cluster bacterium SAR86E</name>
    <dbReference type="NCBI Taxonomy" id="1208365"/>
    <lineage>
        <taxon>Bacteria</taxon>
        <taxon>Pseudomonadati</taxon>
        <taxon>Pseudomonadota</taxon>
        <taxon>Gammaproteobacteria</taxon>
        <taxon>SAR86 cluster</taxon>
    </lineage>
</organism>
<name>K6FB72_9GAMM</name>
<comment type="caution">
    <text evidence="3">The sequence shown here is derived from an EMBL/GenBank/DDBJ whole genome shotgun (WGS) entry which is preliminary data.</text>
</comment>
<accession>K6FB72</accession>
<evidence type="ECO:0000313" key="3">
    <source>
        <dbReference type="EMBL" id="EKO35952.1"/>
    </source>
</evidence>
<dbReference type="GO" id="GO:0016740">
    <property type="term" value="F:transferase activity"/>
    <property type="evidence" value="ECO:0007669"/>
    <property type="project" value="UniProtKB-KW"/>
</dbReference>
<dbReference type="Gene3D" id="3.90.550.10">
    <property type="entry name" value="Spore Coat Polysaccharide Biosynthesis Protein SpsA, Chain A"/>
    <property type="match status" value="1"/>
</dbReference>
<evidence type="ECO:0000259" key="2">
    <source>
        <dbReference type="Pfam" id="PF00535"/>
    </source>
</evidence>
<protein>
    <submittedName>
        <fullName evidence="3">Glycosyltransferase family 2</fullName>
    </submittedName>
</protein>
<comment type="similarity">
    <text evidence="1">Belongs to the glycosyltransferase 2 family. WaaE/KdtX subfamily.</text>
</comment>
<keyword evidence="4" id="KW-1185">Reference proteome</keyword>
<reference evidence="3 4" key="1">
    <citation type="submission" date="2012-09" db="EMBL/GenBank/DDBJ databases">
        <authorList>
            <person name="Dupont C.L."/>
            <person name="Rusch D.B."/>
            <person name="Lombardo M.-J."/>
            <person name="Novotny M."/>
            <person name="Yee-Greenbaum J."/>
            <person name="Laskin R."/>
        </authorList>
    </citation>
    <scope>NUCLEOTIDE SEQUENCE [LARGE SCALE GENOMIC DNA]</scope>
    <source>
        <strain evidence="3">SAR86E</strain>
    </source>
</reference>
<dbReference type="AlphaFoldDB" id="K6FB72"/>
<gene>
    <name evidence="3" type="ORF">B273_0607</name>
</gene>
<dbReference type="EMBL" id="AMWX01000012">
    <property type="protein sequence ID" value="EKO35952.1"/>
    <property type="molecule type" value="Genomic_DNA"/>
</dbReference>
<evidence type="ECO:0000256" key="1">
    <source>
        <dbReference type="ARBA" id="ARBA00038494"/>
    </source>
</evidence>
<dbReference type="PANTHER" id="PTHR43630">
    <property type="entry name" value="POLY-BETA-1,6-N-ACETYL-D-GLUCOSAMINE SYNTHASE"/>
    <property type="match status" value="1"/>
</dbReference>
<proteinExistence type="inferred from homology"/>
<dbReference type="PATRIC" id="fig|1208365.4.peg.1199"/>
<dbReference type="Pfam" id="PF00535">
    <property type="entry name" value="Glycos_transf_2"/>
    <property type="match status" value="1"/>
</dbReference>
<dbReference type="Proteomes" id="UP000010310">
    <property type="component" value="Unassembled WGS sequence"/>
</dbReference>